<evidence type="ECO:0000256" key="2">
    <source>
        <dbReference type="ARBA" id="ARBA00008335"/>
    </source>
</evidence>
<evidence type="ECO:0000256" key="11">
    <source>
        <dbReference type="ARBA" id="ARBA00044884"/>
    </source>
</evidence>
<evidence type="ECO:0000313" key="26">
    <source>
        <dbReference type="EMBL" id="KXB74471.1"/>
    </source>
</evidence>
<dbReference type="InterPro" id="IPR052187">
    <property type="entry name" value="MFSD1"/>
</dbReference>
<feature type="transmembrane region" description="Helical" evidence="25">
    <location>
        <begin position="358"/>
        <end position="378"/>
    </location>
</feature>
<comment type="catalytic activity">
    <reaction evidence="9">
        <text>L-histidyl-glycine(out) = L-histidyl-glycine(in)</text>
        <dbReference type="Rhea" id="RHEA:79395"/>
        <dbReference type="ChEBI" id="CHEBI:229957"/>
    </reaction>
</comment>
<feature type="transmembrane region" description="Helical" evidence="25">
    <location>
        <begin position="299"/>
        <end position="320"/>
    </location>
</feature>
<evidence type="ECO:0000256" key="25">
    <source>
        <dbReference type="SAM" id="Phobius"/>
    </source>
</evidence>
<comment type="catalytic activity">
    <reaction evidence="14">
        <text>L-aspartyl-L-lysine(out) = L-aspartyl-L-lysine(in)</text>
        <dbReference type="Rhea" id="RHEA:79411"/>
        <dbReference type="ChEBI" id="CHEBI:229953"/>
    </reaction>
</comment>
<evidence type="ECO:0000256" key="9">
    <source>
        <dbReference type="ARBA" id="ARBA00044878"/>
    </source>
</evidence>
<evidence type="ECO:0000256" key="10">
    <source>
        <dbReference type="ARBA" id="ARBA00044881"/>
    </source>
</evidence>
<dbReference type="AlphaFoldDB" id="A0A134B3E9"/>
<comment type="caution">
    <text evidence="26">The sequence shown here is derived from an EMBL/GenBank/DDBJ whole genome shotgun (WGS) entry which is preliminary data.</text>
</comment>
<dbReference type="GO" id="GO:0005765">
    <property type="term" value="C:lysosomal membrane"/>
    <property type="evidence" value="ECO:0007669"/>
    <property type="project" value="UniProtKB-SubCell"/>
</dbReference>
<dbReference type="PANTHER" id="PTHR23512:SF3">
    <property type="entry name" value="MAJOR FACILITATOR SUPERFAMILY DOMAIN-CONTAINING PROTEIN 1"/>
    <property type="match status" value="1"/>
</dbReference>
<feature type="transmembrane region" description="Helical" evidence="25">
    <location>
        <begin position="327"/>
        <end position="346"/>
    </location>
</feature>
<dbReference type="RefSeq" id="WP_060935800.1">
    <property type="nucleotide sequence ID" value="NZ_KQ960462.1"/>
</dbReference>
<dbReference type="InterPro" id="IPR036259">
    <property type="entry name" value="MFS_trans_sf"/>
</dbReference>
<evidence type="ECO:0000256" key="1">
    <source>
        <dbReference type="ARBA" id="ARBA00004155"/>
    </source>
</evidence>
<dbReference type="PATRIC" id="fig|322095.3.peg.1655"/>
<comment type="subunit">
    <text evidence="24">Homodimer. Interacts with lysosomal protein GLMP (via lumenal domain); the interaction starts while both proteins are still in the endoplasmic reticulum and is required for stabilization of MFSD1 in lysosomes but has no direct effect on its targeting to lysosomes or transporter activity.</text>
</comment>
<dbReference type="STRING" id="322095.HMPREF3185_01679"/>
<comment type="catalytic activity">
    <reaction evidence="8">
        <text>L-lysyl-L-alanine(out) = L-lysyl-L-alanine(in)</text>
        <dbReference type="Rhea" id="RHEA:79399"/>
        <dbReference type="ChEBI" id="CHEBI:229954"/>
    </reaction>
</comment>
<comment type="similarity">
    <text evidence="2">Belongs to the major facilitator superfamily.</text>
</comment>
<evidence type="ECO:0000256" key="19">
    <source>
        <dbReference type="ARBA" id="ARBA00044919"/>
    </source>
</evidence>
<feature type="transmembrane region" description="Helical" evidence="25">
    <location>
        <begin position="206"/>
        <end position="227"/>
    </location>
</feature>
<comment type="catalytic activity">
    <reaction evidence="13">
        <text>L-alpha-aminoacyl-L-lysine(out) = L-alpha-aminoacyl-L-lysine(in)</text>
        <dbReference type="Rhea" id="RHEA:79383"/>
        <dbReference type="ChEBI" id="CHEBI:229966"/>
    </reaction>
</comment>
<protein>
    <recommendedName>
        <fullName evidence="21">Lysosomal dipeptide transporter MFSD1</fullName>
    </recommendedName>
    <alternativeName>
        <fullName evidence="22">Major facilitator superfamily domain-containing protein 1</fullName>
    </alternativeName>
</protein>
<keyword evidence="3" id="KW-0813">Transport</keyword>
<evidence type="ECO:0000256" key="5">
    <source>
        <dbReference type="ARBA" id="ARBA00022989"/>
    </source>
</evidence>
<evidence type="ECO:0000256" key="23">
    <source>
        <dbReference type="ARBA" id="ARBA00045709"/>
    </source>
</evidence>
<dbReference type="GO" id="GO:0022857">
    <property type="term" value="F:transmembrane transporter activity"/>
    <property type="evidence" value="ECO:0007669"/>
    <property type="project" value="InterPro"/>
</dbReference>
<dbReference type="EMBL" id="LSDK01000121">
    <property type="protein sequence ID" value="KXB74471.1"/>
    <property type="molecule type" value="Genomic_DNA"/>
</dbReference>
<keyword evidence="4 25" id="KW-0812">Transmembrane</keyword>
<comment type="function">
    <text evidence="23">Lysosomal dipeptide uniporter that selectively exports lysine, arginine or histidine-containing dipeptides with a net positive charge from the lysosome lumen into the cytosol. Could play a role in a specific type of protein O-glycosylation indirectly regulating macrophages migration and tissue invasion. Also essential for liver homeostasis.</text>
</comment>
<evidence type="ECO:0000256" key="4">
    <source>
        <dbReference type="ARBA" id="ARBA00022692"/>
    </source>
</evidence>
<evidence type="ECO:0000256" key="7">
    <source>
        <dbReference type="ARBA" id="ARBA00023228"/>
    </source>
</evidence>
<dbReference type="Proteomes" id="UP000070224">
    <property type="component" value="Unassembled WGS sequence"/>
</dbReference>
<dbReference type="PANTHER" id="PTHR23512">
    <property type="entry name" value="MAJOR FACILITATOR SUPERFAMILY DOMAIN-CONTAINING PROTEIN 1"/>
    <property type="match status" value="1"/>
</dbReference>
<comment type="catalytic activity">
    <reaction evidence="15">
        <text>L-arginyl-L-alpha-amino acid(out) = L-arginyl-L-alpha-amino acid(in)</text>
        <dbReference type="Rhea" id="RHEA:79371"/>
        <dbReference type="ChEBI" id="CHEBI:84315"/>
    </reaction>
</comment>
<evidence type="ECO:0000256" key="15">
    <source>
        <dbReference type="ARBA" id="ARBA00044899"/>
    </source>
</evidence>
<reference evidence="27" key="1">
    <citation type="submission" date="2016-01" db="EMBL/GenBank/DDBJ databases">
        <authorList>
            <person name="Mitreva M."/>
            <person name="Pepin K.H."/>
            <person name="Mihindukulasuriya K.A."/>
            <person name="Fulton R."/>
            <person name="Fronick C."/>
            <person name="O'Laughlin M."/>
            <person name="Miner T."/>
            <person name="Herter B."/>
            <person name="Rosa B.A."/>
            <person name="Cordes M."/>
            <person name="Tomlinson C."/>
            <person name="Wollam A."/>
            <person name="Palsikar V.B."/>
            <person name="Mardis E.R."/>
            <person name="Wilson R.K."/>
        </authorList>
    </citation>
    <scope>NUCLEOTIDE SEQUENCE [LARGE SCALE GENOMIC DNA]</scope>
    <source>
        <strain evidence="27">KA00683</strain>
    </source>
</reference>
<accession>A0A134B3E9</accession>
<dbReference type="OrthoDB" id="1090232at2"/>
<feature type="transmembrane region" description="Helical" evidence="25">
    <location>
        <begin position="433"/>
        <end position="453"/>
    </location>
</feature>
<dbReference type="InterPro" id="IPR011701">
    <property type="entry name" value="MFS"/>
</dbReference>
<proteinExistence type="inferred from homology"/>
<evidence type="ECO:0000313" key="27">
    <source>
        <dbReference type="Proteomes" id="UP000070224"/>
    </source>
</evidence>
<evidence type="ECO:0000256" key="12">
    <source>
        <dbReference type="ARBA" id="ARBA00044891"/>
    </source>
</evidence>
<evidence type="ECO:0000256" key="16">
    <source>
        <dbReference type="ARBA" id="ARBA00044900"/>
    </source>
</evidence>
<comment type="catalytic activity">
    <reaction evidence="18">
        <text>L-histidyl-L-alpha-amino acid(out) = L-histidyl-L-alpha-amino acid(in)</text>
        <dbReference type="Rhea" id="RHEA:79379"/>
        <dbReference type="ChEBI" id="CHEBI:229964"/>
    </reaction>
</comment>
<keyword evidence="6 25" id="KW-0472">Membrane</keyword>
<evidence type="ECO:0000256" key="14">
    <source>
        <dbReference type="ARBA" id="ARBA00044898"/>
    </source>
</evidence>
<organism evidence="26 27">
    <name type="scientific">Porphyromonas somerae</name>
    <dbReference type="NCBI Taxonomy" id="322095"/>
    <lineage>
        <taxon>Bacteria</taxon>
        <taxon>Pseudomonadati</taxon>
        <taxon>Bacteroidota</taxon>
        <taxon>Bacteroidia</taxon>
        <taxon>Bacteroidales</taxon>
        <taxon>Porphyromonadaceae</taxon>
        <taxon>Porphyromonas</taxon>
    </lineage>
</organism>
<comment type="catalytic activity">
    <reaction evidence="16">
        <text>L-lysyl-L-lysine(out) = L-lysyl-L-lysine(in)</text>
        <dbReference type="Rhea" id="RHEA:79403"/>
        <dbReference type="ChEBI" id="CHEBI:229956"/>
    </reaction>
</comment>
<feature type="transmembrane region" description="Helical" evidence="25">
    <location>
        <begin position="12"/>
        <end position="33"/>
    </location>
</feature>
<evidence type="ECO:0000256" key="8">
    <source>
        <dbReference type="ARBA" id="ARBA00044876"/>
    </source>
</evidence>
<sequence length="471" mass="51661">MEQAKRSLRDKPLARWGALALISLTMFFAYMFVDVLSPLKTLLETELGWDSTVFGLYGGSEFFLNVFVGFLIFAGIILDKMGVRFTALLSGSFMVIGALIKVYALSATFRNGGPGYDAINSFSSSIHGITGWNLPPTALCACLGFMLFGCGTEMAGVTVSRAIVKWFKGKEMAFAMGVEMSLARFGVFAIFRLSPWLAEKFESVQAPVIFCALLLCIGLLLYVVYWFMDKALEKDLEGEEVEEEEEPFKFSDLGKVFGSGVFWVVAILCVLYYSAIFPFQKFATEMLHYKVGFDTKDAAAYFSYFPIGAMFVTPPLGLYLDLKGKGATMLILGSILMIVCHLTFALYPFEPGTTSSTIVAMSAIVLLGISFSLVPATLWPSVPKLIDNKVLGSAYSAIFWIQNVGLMSVPIIIGSILDSVNKGVPEGQPKDYTMAMLVFASFGVIALLMSLFLKALDSKKHYGLELPNVKQ</sequence>
<name>A0A134B3E9_9PORP</name>
<feature type="transmembrane region" description="Helical" evidence="25">
    <location>
        <begin position="172"/>
        <end position="194"/>
    </location>
</feature>
<feature type="transmembrane region" description="Helical" evidence="25">
    <location>
        <begin position="53"/>
        <end position="78"/>
    </location>
</feature>
<evidence type="ECO:0000256" key="22">
    <source>
        <dbReference type="ARBA" id="ARBA00045018"/>
    </source>
</evidence>
<feature type="transmembrane region" description="Helical" evidence="25">
    <location>
        <begin position="390"/>
        <end position="413"/>
    </location>
</feature>
<keyword evidence="27" id="KW-1185">Reference proteome</keyword>
<evidence type="ECO:0000256" key="24">
    <source>
        <dbReference type="ARBA" id="ARBA00046376"/>
    </source>
</evidence>
<keyword evidence="5 25" id="KW-1133">Transmembrane helix</keyword>
<evidence type="ECO:0000256" key="6">
    <source>
        <dbReference type="ARBA" id="ARBA00023136"/>
    </source>
</evidence>
<gene>
    <name evidence="26" type="ORF">HMPREF3185_01679</name>
</gene>
<comment type="catalytic activity">
    <reaction evidence="11">
        <text>L-alpha-aminoacyl-L-histidine(out) = L-alpha-aminoacyl-L-histidine(in)</text>
        <dbReference type="Rhea" id="RHEA:79375"/>
        <dbReference type="ChEBI" id="CHEBI:229967"/>
    </reaction>
</comment>
<evidence type="ECO:0000256" key="20">
    <source>
        <dbReference type="ARBA" id="ARBA00044924"/>
    </source>
</evidence>
<evidence type="ECO:0000256" key="3">
    <source>
        <dbReference type="ARBA" id="ARBA00022448"/>
    </source>
</evidence>
<evidence type="ECO:0000256" key="18">
    <source>
        <dbReference type="ARBA" id="ARBA00044912"/>
    </source>
</evidence>
<evidence type="ECO:0000256" key="13">
    <source>
        <dbReference type="ARBA" id="ARBA00044893"/>
    </source>
</evidence>
<comment type="subcellular location">
    <subcellularLocation>
        <location evidence="1">Lysosome membrane</location>
        <topology evidence="1">Multi-pass membrane protein</topology>
    </subcellularLocation>
</comment>
<evidence type="ECO:0000256" key="21">
    <source>
        <dbReference type="ARBA" id="ARBA00044985"/>
    </source>
</evidence>
<dbReference type="Gene3D" id="1.20.1250.20">
    <property type="entry name" value="MFS general substrate transporter like domains"/>
    <property type="match status" value="2"/>
</dbReference>
<feature type="transmembrane region" description="Helical" evidence="25">
    <location>
        <begin position="256"/>
        <end position="279"/>
    </location>
</feature>
<comment type="catalytic activity">
    <reaction evidence="19">
        <text>L-alanyl-L-lysine(out) = L-alanyl-L-lysine(in)</text>
        <dbReference type="Rhea" id="RHEA:79415"/>
        <dbReference type="ChEBI" id="CHEBI:192470"/>
    </reaction>
</comment>
<feature type="transmembrane region" description="Helical" evidence="25">
    <location>
        <begin position="129"/>
        <end position="151"/>
    </location>
</feature>
<comment type="catalytic activity">
    <reaction evidence="20">
        <text>L-lysyl-glycine(out) = L-lysyl-glycine(in)</text>
        <dbReference type="Rhea" id="RHEA:79407"/>
        <dbReference type="ChEBI" id="CHEBI:191202"/>
    </reaction>
</comment>
<feature type="transmembrane region" description="Helical" evidence="25">
    <location>
        <begin position="85"/>
        <end position="109"/>
    </location>
</feature>
<dbReference type="SUPFAM" id="SSF103473">
    <property type="entry name" value="MFS general substrate transporter"/>
    <property type="match status" value="1"/>
</dbReference>
<comment type="catalytic activity">
    <reaction evidence="10">
        <text>L-alpha-aminoacyl-L-arginine(out) = L-alpha-aminoacyl-L-arginine(in)</text>
        <dbReference type="Rhea" id="RHEA:79367"/>
        <dbReference type="ChEBI" id="CHEBI:229968"/>
    </reaction>
</comment>
<keyword evidence="7" id="KW-0458">Lysosome</keyword>
<comment type="catalytic activity">
    <reaction evidence="17">
        <text>L-arginyl-glycine(out) = L-arginyl-glycine(in)</text>
        <dbReference type="Rhea" id="RHEA:79391"/>
        <dbReference type="ChEBI" id="CHEBI:229955"/>
    </reaction>
</comment>
<comment type="catalytic activity">
    <reaction evidence="12">
        <text>L-lysyl-L-alpha-amino acid(out) = L-lysyl-L-alpha-amino acid(in)</text>
        <dbReference type="Rhea" id="RHEA:79387"/>
        <dbReference type="ChEBI" id="CHEBI:229965"/>
    </reaction>
</comment>
<dbReference type="Pfam" id="PF07690">
    <property type="entry name" value="MFS_1"/>
    <property type="match status" value="1"/>
</dbReference>
<evidence type="ECO:0000256" key="17">
    <source>
        <dbReference type="ARBA" id="ARBA00044903"/>
    </source>
</evidence>